<evidence type="ECO:0000256" key="1">
    <source>
        <dbReference type="SAM" id="MobiDB-lite"/>
    </source>
</evidence>
<sequence length="294" mass="32642">MASPHQTWRSSQTTASNSSGSRMNDIPADLSPSQKEAQAILRHLLSRLKDPDSKYYARLKLIAGDLRADSRAVYLNGILGLDKRVRIYVGQASSLRQRIAQHLNFRYRRDNPSLHYHALQASIYNAIGVLAILPSPNMGGHTLPGMDDPGLLLNVLEMWMGLVFRTLPAEMLEDWMPNGVSPARREGKEGLFGGLNIRSPLDQGESKSDWIDLSDSDDILIREYVNFGLGQNEAHTRLHNDTEKRKKDYAEKARKRNQTEKGDGIAANTILAFGMGVVLGFALVKGFSGLKSKS</sequence>
<gene>
    <name evidence="3" type="ORF">E8E13_002168</name>
</gene>
<dbReference type="AlphaFoldDB" id="A0A9P4T6U0"/>
<comment type="caution">
    <text evidence="3">The sequence shown here is derived from an EMBL/GenBank/DDBJ whole genome shotgun (WGS) entry which is preliminary data.</text>
</comment>
<feature type="compositionally biased region" description="Low complexity" evidence="1">
    <location>
        <begin position="10"/>
        <end position="21"/>
    </location>
</feature>
<feature type="transmembrane region" description="Helical" evidence="2">
    <location>
        <begin position="265"/>
        <end position="284"/>
    </location>
</feature>
<evidence type="ECO:0000256" key="2">
    <source>
        <dbReference type="SAM" id="Phobius"/>
    </source>
</evidence>
<dbReference type="OrthoDB" id="5412936at2759"/>
<feature type="region of interest" description="Disordered" evidence="1">
    <location>
        <begin position="236"/>
        <end position="260"/>
    </location>
</feature>
<protein>
    <submittedName>
        <fullName evidence="3">Uncharacterized protein</fullName>
    </submittedName>
</protein>
<reference evidence="3" key="1">
    <citation type="submission" date="2019-04" db="EMBL/GenBank/DDBJ databases">
        <title>Sequencing of skin fungus with MAO and IRED activity.</title>
        <authorList>
            <person name="Marsaioli A.J."/>
            <person name="Bonatto J.M.C."/>
            <person name="Reis Junior O."/>
        </authorList>
    </citation>
    <scope>NUCLEOTIDE SEQUENCE</scope>
    <source>
        <strain evidence="3">30M1</strain>
    </source>
</reference>
<organism evidence="3 4">
    <name type="scientific">Curvularia kusanoi</name>
    <name type="common">Cochliobolus kusanoi</name>
    <dbReference type="NCBI Taxonomy" id="90978"/>
    <lineage>
        <taxon>Eukaryota</taxon>
        <taxon>Fungi</taxon>
        <taxon>Dikarya</taxon>
        <taxon>Ascomycota</taxon>
        <taxon>Pezizomycotina</taxon>
        <taxon>Dothideomycetes</taxon>
        <taxon>Pleosporomycetidae</taxon>
        <taxon>Pleosporales</taxon>
        <taxon>Pleosporineae</taxon>
        <taxon>Pleosporaceae</taxon>
        <taxon>Curvularia</taxon>
    </lineage>
</organism>
<keyword evidence="2" id="KW-1133">Transmembrane helix</keyword>
<evidence type="ECO:0000313" key="3">
    <source>
        <dbReference type="EMBL" id="KAF2996626.1"/>
    </source>
</evidence>
<feature type="region of interest" description="Disordered" evidence="1">
    <location>
        <begin position="1"/>
        <end position="29"/>
    </location>
</feature>
<proteinExistence type="predicted"/>
<name>A0A9P4T6U0_CURKU</name>
<evidence type="ECO:0000313" key="4">
    <source>
        <dbReference type="Proteomes" id="UP000801428"/>
    </source>
</evidence>
<accession>A0A9P4T6U0</accession>
<keyword evidence="2" id="KW-0812">Transmembrane</keyword>
<keyword evidence="4" id="KW-1185">Reference proteome</keyword>
<dbReference type="Proteomes" id="UP000801428">
    <property type="component" value="Unassembled WGS sequence"/>
</dbReference>
<keyword evidence="2" id="KW-0472">Membrane</keyword>
<dbReference type="EMBL" id="SWKU01000026">
    <property type="protein sequence ID" value="KAF2996626.1"/>
    <property type="molecule type" value="Genomic_DNA"/>
</dbReference>